<organism evidence="2">
    <name type="scientific">Tanacetum cinerariifolium</name>
    <name type="common">Dalmatian daisy</name>
    <name type="synonym">Chrysanthemum cinerariifolium</name>
    <dbReference type="NCBI Taxonomy" id="118510"/>
    <lineage>
        <taxon>Eukaryota</taxon>
        <taxon>Viridiplantae</taxon>
        <taxon>Streptophyta</taxon>
        <taxon>Embryophyta</taxon>
        <taxon>Tracheophyta</taxon>
        <taxon>Spermatophyta</taxon>
        <taxon>Magnoliopsida</taxon>
        <taxon>eudicotyledons</taxon>
        <taxon>Gunneridae</taxon>
        <taxon>Pentapetalae</taxon>
        <taxon>asterids</taxon>
        <taxon>campanulids</taxon>
        <taxon>Asterales</taxon>
        <taxon>Asteraceae</taxon>
        <taxon>Asteroideae</taxon>
        <taxon>Anthemideae</taxon>
        <taxon>Anthemidinae</taxon>
        <taxon>Tanacetum</taxon>
    </lineage>
</organism>
<protein>
    <submittedName>
        <fullName evidence="2">Uncharacterized protein</fullName>
    </submittedName>
</protein>
<evidence type="ECO:0000256" key="1">
    <source>
        <dbReference type="SAM" id="MobiDB-lite"/>
    </source>
</evidence>
<accession>A0A699X9R2</accession>
<evidence type="ECO:0000313" key="2">
    <source>
        <dbReference type="EMBL" id="GFD56339.1"/>
    </source>
</evidence>
<feature type="compositionally biased region" description="Basic and acidic residues" evidence="1">
    <location>
        <begin position="80"/>
        <end position="91"/>
    </location>
</feature>
<dbReference type="AlphaFoldDB" id="A0A699X9R2"/>
<name>A0A699X9R2_TANCI</name>
<sequence length="91" mass="9610">AAKTESGVVDACAGKRIRRGGAGAKRDLARAQRHARHDGLQIRLRLAGCVRFDQRDVRCDGCRAGCAAGQSAAGPRRTGKRVDHLHGTGGH</sequence>
<dbReference type="EMBL" id="BKCJ011828352">
    <property type="protein sequence ID" value="GFD56339.1"/>
    <property type="molecule type" value="Genomic_DNA"/>
</dbReference>
<reference evidence="2" key="1">
    <citation type="journal article" date="2019" name="Sci. Rep.">
        <title>Draft genome of Tanacetum cinerariifolium, the natural source of mosquito coil.</title>
        <authorList>
            <person name="Yamashiro T."/>
            <person name="Shiraishi A."/>
            <person name="Satake H."/>
            <person name="Nakayama K."/>
        </authorList>
    </citation>
    <scope>NUCLEOTIDE SEQUENCE</scope>
</reference>
<feature type="region of interest" description="Disordered" evidence="1">
    <location>
        <begin position="69"/>
        <end position="91"/>
    </location>
</feature>
<proteinExistence type="predicted"/>
<feature type="non-terminal residue" evidence="2">
    <location>
        <position position="91"/>
    </location>
</feature>
<comment type="caution">
    <text evidence="2">The sequence shown here is derived from an EMBL/GenBank/DDBJ whole genome shotgun (WGS) entry which is preliminary data.</text>
</comment>
<gene>
    <name evidence="2" type="ORF">Tci_928308</name>
</gene>
<feature type="non-terminal residue" evidence="2">
    <location>
        <position position="1"/>
    </location>
</feature>